<proteinExistence type="predicted"/>
<gene>
    <name evidence="1" type="ORF">CQA63_01825</name>
</gene>
<dbReference type="AlphaFoldDB" id="A0A3D8I7L2"/>
<keyword evidence="2" id="KW-1185">Reference proteome</keyword>
<dbReference type="InterPro" id="IPR016155">
    <property type="entry name" value="Mopterin_synth/thiamin_S_b"/>
</dbReference>
<dbReference type="Pfam" id="PF02597">
    <property type="entry name" value="ThiS"/>
    <property type="match status" value="1"/>
</dbReference>
<reference evidence="1 2" key="1">
    <citation type="submission" date="2018-04" db="EMBL/GenBank/DDBJ databases">
        <title>Novel Campyloabacter and Helicobacter Species and Strains.</title>
        <authorList>
            <person name="Mannion A.J."/>
            <person name="Shen Z."/>
            <person name="Fox J.G."/>
        </authorList>
    </citation>
    <scope>NUCLEOTIDE SEQUENCE [LARGE SCALE GENOMIC DNA]</scope>
    <source>
        <strain evidence="1 2">MIT 98-6070</strain>
    </source>
</reference>
<dbReference type="OrthoDB" id="5339935at2"/>
<evidence type="ECO:0000313" key="1">
    <source>
        <dbReference type="EMBL" id="RDU60734.1"/>
    </source>
</evidence>
<name>A0A3D8I7L2_9HELI</name>
<accession>A0A3D8I7L2</accession>
<dbReference type="EMBL" id="NXLR01000002">
    <property type="protein sequence ID" value="RDU60734.1"/>
    <property type="molecule type" value="Genomic_DNA"/>
</dbReference>
<dbReference type="Gene3D" id="3.10.20.30">
    <property type="match status" value="1"/>
</dbReference>
<dbReference type="RefSeq" id="WP_104699440.1">
    <property type="nucleotide sequence ID" value="NZ_FZPP01000006.1"/>
</dbReference>
<protein>
    <submittedName>
        <fullName evidence="1">MoaD/ThiS family protein</fullName>
    </submittedName>
</protein>
<dbReference type="InterPro" id="IPR012675">
    <property type="entry name" value="Beta-grasp_dom_sf"/>
</dbReference>
<comment type="caution">
    <text evidence="1">The sequence shown here is derived from an EMBL/GenBank/DDBJ whole genome shotgun (WGS) entry which is preliminary data.</text>
</comment>
<evidence type="ECO:0000313" key="2">
    <source>
        <dbReference type="Proteomes" id="UP000256599"/>
    </source>
</evidence>
<dbReference type="InterPro" id="IPR003749">
    <property type="entry name" value="ThiS/MoaD-like"/>
</dbReference>
<sequence>MIQVEFLGPMSDIPPRQLEVKNLSELKAILSQDKALSSWLEVSALAVNDEIIEDISHPLKNGDKVLLLPPVCGG</sequence>
<dbReference type="SUPFAM" id="SSF54285">
    <property type="entry name" value="MoaD/ThiS"/>
    <property type="match status" value="1"/>
</dbReference>
<dbReference type="Proteomes" id="UP000256599">
    <property type="component" value="Unassembled WGS sequence"/>
</dbReference>
<organism evidence="1 2">
    <name type="scientific">Helicobacter marmotae</name>
    <dbReference type="NCBI Taxonomy" id="152490"/>
    <lineage>
        <taxon>Bacteria</taxon>
        <taxon>Pseudomonadati</taxon>
        <taxon>Campylobacterota</taxon>
        <taxon>Epsilonproteobacteria</taxon>
        <taxon>Campylobacterales</taxon>
        <taxon>Helicobacteraceae</taxon>
        <taxon>Helicobacter</taxon>
    </lineage>
</organism>